<keyword evidence="2" id="KW-1185">Reference proteome</keyword>
<evidence type="ECO:0000313" key="1">
    <source>
        <dbReference type="EMBL" id="KAJ8968383.1"/>
    </source>
</evidence>
<evidence type="ECO:0000313" key="2">
    <source>
        <dbReference type="Proteomes" id="UP001162156"/>
    </source>
</evidence>
<dbReference type="EMBL" id="JANEYF010000718">
    <property type="protein sequence ID" value="KAJ8968383.1"/>
    <property type="molecule type" value="Genomic_DNA"/>
</dbReference>
<comment type="caution">
    <text evidence="1">The sequence shown here is derived from an EMBL/GenBank/DDBJ whole genome shotgun (WGS) entry which is preliminary data.</text>
</comment>
<protein>
    <submittedName>
        <fullName evidence="1">Uncharacterized protein</fullName>
    </submittedName>
</protein>
<organism evidence="1 2">
    <name type="scientific">Rhamnusium bicolor</name>
    <dbReference type="NCBI Taxonomy" id="1586634"/>
    <lineage>
        <taxon>Eukaryota</taxon>
        <taxon>Metazoa</taxon>
        <taxon>Ecdysozoa</taxon>
        <taxon>Arthropoda</taxon>
        <taxon>Hexapoda</taxon>
        <taxon>Insecta</taxon>
        <taxon>Pterygota</taxon>
        <taxon>Neoptera</taxon>
        <taxon>Endopterygota</taxon>
        <taxon>Coleoptera</taxon>
        <taxon>Polyphaga</taxon>
        <taxon>Cucujiformia</taxon>
        <taxon>Chrysomeloidea</taxon>
        <taxon>Cerambycidae</taxon>
        <taxon>Lepturinae</taxon>
        <taxon>Rhagiini</taxon>
        <taxon>Rhamnusium</taxon>
    </lineage>
</organism>
<proteinExistence type="predicted"/>
<accession>A0AAV8ZQF1</accession>
<sequence length="91" mass="10496">MNNYQKKFLSNTCIIREDVLNMKNIKNVCTQIDISEENKHLNFASYFQNISIIAAPILLNVSKYKNIYQVTHNLSDSICNCIIVFIFTGMS</sequence>
<gene>
    <name evidence="1" type="ORF">NQ314_002333</name>
</gene>
<reference evidence="1" key="1">
    <citation type="journal article" date="2023" name="Insect Mol. Biol.">
        <title>Genome sequencing provides insights into the evolution of gene families encoding plant cell wall-degrading enzymes in longhorned beetles.</title>
        <authorList>
            <person name="Shin N.R."/>
            <person name="Okamura Y."/>
            <person name="Kirsch R."/>
            <person name="Pauchet Y."/>
        </authorList>
    </citation>
    <scope>NUCLEOTIDE SEQUENCE</scope>
    <source>
        <strain evidence="1">RBIC_L_NR</strain>
    </source>
</reference>
<dbReference type="AlphaFoldDB" id="A0AAV8ZQF1"/>
<name>A0AAV8ZQF1_9CUCU</name>
<dbReference type="Proteomes" id="UP001162156">
    <property type="component" value="Unassembled WGS sequence"/>
</dbReference>